<proteinExistence type="predicted"/>
<evidence type="ECO:0000313" key="1">
    <source>
        <dbReference type="EMBL" id="DAF55255.1"/>
    </source>
</evidence>
<name>A0A8S5SX34_9CAUD</name>
<accession>A0A8S5SX34</accession>
<sequence length="34" mass="3751">MQMLCTWIKTGQSCGEWLIVGLTASKPLTKNKPS</sequence>
<organism evidence="1">
    <name type="scientific">Siphoviridae sp. ctZHD14</name>
    <dbReference type="NCBI Taxonomy" id="2827891"/>
    <lineage>
        <taxon>Viruses</taxon>
        <taxon>Duplodnaviria</taxon>
        <taxon>Heunggongvirae</taxon>
        <taxon>Uroviricota</taxon>
        <taxon>Caudoviricetes</taxon>
    </lineage>
</organism>
<protein>
    <submittedName>
        <fullName evidence="1">Uncharacterized protein</fullName>
    </submittedName>
</protein>
<dbReference type="EMBL" id="BK032687">
    <property type="protein sequence ID" value="DAF55255.1"/>
    <property type="molecule type" value="Genomic_DNA"/>
</dbReference>
<reference evidence="1" key="1">
    <citation type="journal article" date="2021" name="Proc. Natl. Acad. Sci. U.S.A.">
        <title>A Catalog of Tens of Thousands of Viruses from Human Metagenomes Reveals Hidden Associations with Chronic Diseases.</title>
        <authorList>
            <person name="Tisza M.J."/>
            <person name="Buck C.B."/>
        </authorList>
    </citation>
    <scope>NUCLEOTIDE SEQUENCE</scope>
    <source>
        <strain evidence="1">CtZHD14</strain>
    </source>
</reference>